<evidence type="ECO:0000256" key="1">
    <source>
        <dbReference type="ARBA" id="ARBA00023015"/>
    </source>
</evidence>
<keyword evidence="1" id="KW-0805">Transcription regulation</keyword>
<evidence type="ECO:0000256" key="2">
    <source>
        <dbReference type="ARBA" id="ARBA00023125"/>
    </source>
</evidence>
<dbReference type="GO" id="GO:0043565">
    <property type="term" value="F:sequence-specific DNA binding"/>
    <property type="evidence" value="ECO:0007669"/>
    <property type="project" value="InterPro"/>
</dbReference>
<dbReference type="SUPFAM" id="SSF46689">
    <property type="entry name" value="Homeodomain-like"/>
    <property type="match status" value="1"/>
</dbReference>
<sequence>MFSNEDSGKILIKDVKENSLLENATVLNILEWMSRDKAKRELKTCGMTLDLDKPLLLVASNIDKFSPRSNSHERFLMMCKVENMFISYLSRKFMFVHASDANKNMFWVLQPKGALEKSLSYCKHLLEEIQEHSSKSHALSISIVYDKFVPFEELHDKYRLLRSILLQISIQGEGQVLANSLFYQDRHIPLAEISESTYLNDLENMKNALISGDVDAVDAVLHDILYSQQNTVAIHSLRMYHSVCDIILSYIEDMGMSDSLLSLPSVFEIFHQYEDRAIFYDKVSALSRILIEQRKQLYSSRREALIHRINNFISANLSSDLSLQIISDTFYVNPSYLSRIYKQAIGHTVGEEITDRRMEMAKKLLLRMEYKVSHIAHDIGYKSAAYFTRVFKKREGDSPQVWRERNMENRLEKK</sequence>
<dbReference type="SMART" id="SM00342">
    <property type="entry name" value="HTH_ARAC"/>
    <property type="match status" value="1"/>
</dbReference>
<dbReference type="EMBL" id="CP002659">
    <property type="protein sequence ID" value="AEC02294.1"/>
    <property type="molecule type" value="Genomic_DNA"/>
</dbReference>
<evidence type="ECO:0000259" key="4">
    <source>
        <dbReference type="PROSITE" id="PS01124"/>
    </source>
</evidence>
<dbReference type="InterPro" id="IPR018060">
    <property type="entry name" value="HTH_AraC"/>
</dbReference>
<dbReference type="Pfam" id="PF12833">
    <property type="entry name" value="HTH_18"/>
    <property type="match status" value="1"/>
</dbReference>
<keyword evidence="2" id="KW-0238">DNA-binding</keyword>
<dbReference type="eggNOG" id="COG2207">
    <property type="taxonomic scope" value="Bacteria"/>
</dbReference>
<dbReference type="InterPro" id="IPR009057">
    <property type="entry name" value="Homeodomain-like_sf"/>
</dbReference>
<proteinExistence type="predicted"/>
<keyword evidence="6" id="KW-1185">Reference proteome</keyword>
<protein>
    <submittedName>
        <fullName evidence="5">Transcriptional regulator, AraC family</fullName>
    </submittedName>
</protein>
<gene>
    <name evidence="5" type="ordered locus">Spico_1073</name>
</gene>
<name>F4GK98_PARC1</name>
<dbReference type="Proteomes" id="UP000007939">
    <property type="component" value="Chromosome"/>
</dbReference>
<accession>F4GK98</accession>
<dbReference type="PANTHER" id="PTHR43280">
    <property type="entry name" value="ARAC-FAMILY TRANSCRIPTIONAL REGULATOR"/>
    <property type="match status" value="1"/>
</dbReference>
<keyword evidence="3" id="KW-0804">Transcription</keyword>
<reference evidence="5 6" key="2">
    <citation type="journal article" date="2012" name="Stand. Genomic Sci.">
        <title>Complete genome sequence of the termite hindgut bacterium Spirochaeta coccoides type strain (SPN1(T)), reclassification in the genus Sphaerochaeta as Sphaerochaeta coccoides comb. nov. and emendations of the family Spirochaetaceae and the genus Sphaerochaeta.</title>
        <authorList>
            <person name="Abt B."/>
            <person name="Han C."/>
            <person name="Scheuner C."/>
            <person name="Lu M."/>
            <person name="Lapidus A."/>
            <person name="Nolan M."/>
            <person name="Lucas S."/>
            <person name="Hammon N."/>
            <person name="Deshpande S."/>
            <person name="Cheng J.F."/>
            <person name="Tapia R."/>
            <person name="Goodwin L.A."/>
            <person name="Pitluck S."/>
            <person name="Liolios K."/>
            <person name="Pagani I."/>
            <person name="Ivanova N."/>
            <person name="Mavromatis K."/>
            <person name="Mikhailova N."/>
            <person name="Huntemann M."/>
            <person name="Pati A."/>
            <person name="Chen A."/>
            <person name="Palaniappan K."/>
            <person name="Land M."/>
            <person name="Hauser L."/>
            <person name="Brambilla E.M."/>
            <person name="Rohde M."/>
            <person name="Spring S."/>
            <person name="Gronow S."/>
            <person name="Goker M."/>
            <person name="Woyke T."/>
            <person name="Bristow J."/>
            <person name="Eisen J.A."/>
            <person name="Markowitz V."/>
            <person name="Hugenholtz P."/>
            <person name="Kyrpides N.C."/>
            <person name="Klenk H.P."/>
            <person name="Detter J.C."/>
        </authorList>
    </citation>
    <scope>NUCLEOTIDE SEQUENCE [LARGE SCALE GENOMIC DNA]</scope>
    <source>
        <strain evidence="6">ATCC BAA-1237 / DSM 17374 / SPN1</strain>
    </source>
</reference>
<evidence type="ECO:0000256" key="3">
    <source>
        <dbReference type="ARBA" id="ARBA00023163"/>
    </source>
</evidence>
<feature type="domain" description="HTH araC/xylS-type" evidence="4">
    <location>
        <begin position="307"/>
        <end position="405"/>
    </location>
</feature>
<reference evidence="6" key="1">
    <citation type="submission" date="2011-04" db="EMBL/GenBank/DDBJ databases">
        <title>The complete genome of Spirochaeta coccoides DSM 17374.</title>
        <authorList>
            <person name="Lucas S."/>
            <person name="Copeland A."/>
            <person name="Lapidus A."/>
            <person name="Bruce D."/>
            <person name="Goodwin L."/>
            <person name="Pitluck S."/>
            <person name="Peters L."/>
            <person name="Kyrpides N."/>
            <person name="Mavromatis K."/>
            <person name="Pagani I."/>
            <person name="Ivanova N."/>
            <person name="Ovchinnikova G."/>
            <person name="Lu M."/>
            <person name="Detter J.C."/>
            <person name="Tapia R."/>
            <person name="Han C."/>
            <person name="Land M."/>
            <person name="Hauser L."/>
            <person name="Markowitz V."/>
            <person name="Cheng J.-F."/>
            <person name="Hugenholtz P."/>
            <person name="Woyke T."/>
            <person name="Wu D."/>
            <person name="Spring S."/>
            <person name="Schroeder M."/>
            <person name="Brambilla E."/>
            <person name="Klenk H.-P."/>
            <person name="Eisen J.A."/>
        </authorList>
    </citation>
    <scope>NUCLEOTIDE SEQUENCE [LARGE SCALE GENOMIC DNA]</scope>
    <source>
        <strain evidence="6">ATCC BAA-1237 / DSM 17374 / SPN1</strain>
    </source>
</reference>
<dbReference type="HOGENOM" id="CLU_663741_0_0_12"/>
<dbReference type="Gene3D" id="1.10.10.60">
    <property type="entry name" value="Homeodomain-like"/>
    <property type="match status" value="2"/>
</dbReference>
<dbReference type="GO" id="GO:0003700">
    <property type="term" value="F:DNA-binding transcription factor activity"/>
    <property type="evidence" value="ECO:0007669"/>
    <property type="project" value="InterPro"/>
</dbReference>
<evidence type="ECO:0000313" key="5">
    <source>
        <dbReference type="EMBL" id="AEC02294.1"/>
    </source>
</evidence>
<dbReference type="RefSeq" id="WP_013739689.1">
    <property type="nucleotide sequence ID" value="NC_015436.1"/>
</dbReference>
<dbReference type="AlphaFoldDB" id="F4GK98"/>
<dbReference type="InterPro" id="IPR020449">
    <property type="entry name" value="Tscrpt_reg_AraC-type_HTH"/>
</dbReference>
<organism evidence="5 6">
    <name type="scientific">Parasphaerochaeta coccoides (strain ATCC BAA-1237 / DSM 17374 / SPN1)</name>
    <name type="common">Sphaerochaeta coccoides</name>
    <dbReference type="NCBI Taxonomy" id="760011"/>
    <lineage>
        <taxon>Bacteria</taxon>
        <taxon>Pseudomonadati</taxon>
        <taxon>Spirochaetota</taxon>
        <taxon>Spirochaetia</taxon>
        <taxon>Spirochaetales</taxon>
        <taxon>Sphaerochaetaceae</taxon>
        <taxon>Parasphaerochaeta</taxon>
    </lineage>
</organism>
<evidence type="ECO:0000313" key="6">
    <source>
        <dbReference type="Proteomes" id="UP000007939"/>
    </source>
</evidence>
<dbReference type="PANTHER" id="PTHR43280:SF2">
    <property type="entry name" value="HTH-TYPE TRANSCRIPTIONAL REGULATOR EXSA"/>
    <property type="match status" value="1"/>
</dbReference>
<dbReference type="PROSITE" id="PS01124">
    <property type="entry name" value="HTH_ARAC_FAMILY_2"/>
    <property type="match status" value="1"/>
</dbReference>
<dbReference type="STRING" id="760011.Spico_1073"/>
<dbReference type="KEGG" id="scc:Spico_1073"/>
<dbReference type="PRINTS" id="PR00032">
    <property type="entry name" value="HTHARAC"/>
</dbReference>